<evidence type="ECO:0000313" key="4">
    <source>
        <dbReference type="Ensembl" id="ENSSGRP00000068881.1"/>
    </source>
</evidence>
<reference evidence="4" key="2">
    <citation type="submission" date="2025-09" db="UniProtKB">
        <authorList>
            <consortium name="Ensembl"/>
        </authorList>
    </citation>
    <scope>IDENTIFICATION</scope>
</reference>
<keyword evidence="5" id="KW-1185">Reference proteome</keyword>
<organism evidence="4 5">
    <name type="scientific">Sinocyclocheilus grahami</name>
    <name type="common">Dianchi golden-line fish</name>
    <name type="synonym">Barbus grahami</name>
    <dbReference type="NCBI Taxonomy" id="75366"/>
    <lineage>
        <taxon>Eukaryota</taxon>
        <taxon>Metazoa</taxon>
        <taxon>Chordata</taxon>
        <taxon>Craniata</taxon>
        <taxon>Vertebrata</taxon>
        <taxon>Euteleostomi</taxon>
        <taxon>Actinopterygii</taxon>
        <taxon>Neopterygii</taxon>
        <taxon>Teleostei</taxon>
        <taxon>Ostariophysi</taxon>
        <taxon>Cypriniformes</taxon>
        <taxon>Cyprinidae</taxon>
        <taxon>Cyprininae</taxon>
        <taxon>Sinocyclocheilus</taxon>
    </lineage>
</organism>
<keyword evidence="2" id="KW-1133">Transmembrane helix</keyword>
<protein>
    <recommendedName>
        <fullName evidence="3">SH2 domain-containing protein</fullName>
    </recommendedName>
</protein>
<dbReference type="Pfam" id="PF00017">
    <property type="entry name" value="SH2"/>
    <property type="match status" value="1"/>
</dbReference>
<reference evidence="4" key="1">
    <citation type="submission" date="2025-08" db="UniProtKB">
        <authorList>
            <consortium name="Ensembl"/>
        </authorList>
    </citation>
    <scope>IDENTIFICATION</scope>
</reference>
<sequence length="78" mass="8853">MEHPAYHGPISKQRCEELLGKKGRDGTYLIRDSETIQGALCLCKLIVDDFIKDAFFIPVLFPSIKFVQFLALILCCSF</sequence>
<dbReference type="SUPFAM" id="SSF55550">
    <property type="entry name" value="SH2 domain"/>
    <property type="match status" value="1"/>
</dbReference>
<dbReference type="InterPro" id="IPR000980">
    <property type="entry name" value="SH2"/>
</dbReference>
<feature type="transmembrane region" description="Helical" evidence="2">
    <location>
        <begin position="55"/>
        <end position="76"/>
    </location>
</feature>
<evidence type="ECO:0000256" key="1">
    <source>
        <dbReference type="PROSITE-ProRule" id="PRU00191"/>
    </source>
</evidence>
<dbReference type="InterPro" id="IPR036860">
    <property type="entry name" value="SH2_dom_sf"/>
</dbReference>
<accession>A0A672Q555</accession>
<dbReference type="Gene3D" id="3.30.505.10">
    <property type="entry name" value="SH2 domain"/>
    <property type="match status" value="1"/>
</dbReference>
<keyword evidence="1" id="KW-0727">SH2 domain</keyword>
<evidence type="ECO:0000259" key="3">
    <source>
        <dbReference type="PROSITE" id="PS50001"/>
    </source>
</evidence>
<keyword evidence="2" id="KW-0812">Transmembrane</keyword>
<dbReference type="Proteomes" id="UP000472262">
    <property type="component" value="Unassembled WGS sequence"/>
</dbReference>
<keyword evidence="2" id="KW-0472">Membrane</keyword>
<evidence type="ECO:0000256" key="2">
    <source>
        <dbReference type="SAM" id="Phobius"/>
    </source>
</evidence>
<dbReference type="Ensembl" id="ENSSGRT00000073400.1">
    <property type="protein sequence ID" value="ENSSGRP00000068881.1"/>
    <property type="gene ID" value="ENSSGRG00000035270.1"/>
</dbReference>
<dbReference type="PROSITE" id="PS50001">
    <property type="entry name" value="SH2"/>
    <property type="match status" value="1"/>
</dbReference>
<proteinExistence type="predicted"/>
<dbReference type="InParanoid" id="A0A672Q555"/>
<name>A0A672Q555_SINGR</name>
<evidence type="ECO:0000313" key="5">
    <source>
        <dbReference type="Proteomes" id="UP000472262"/>
    </source>
</evidence>
<dbReference type="AlphaFoldDB" id="A0A672Q555"/>
<feature type="domain" description="SH2" evidence="3">
    <location>
        <begin position="5"/>
        <end position="42"/>
    </location>
</feature>